<evidence type="ECO:0000313" key="1">
    <source>
        <dbReference type="EMBL" id="EEC05569.1"/>
    </source>
</evidence>
<proteinExistence type="predicted"/>
<protein>
    <submittedName>
        <fullName evidence="1 2">Uncharacterized protein</fullName>
    </submittedName>
</protein>
<evidence type="ECO:0000313" key="3">
    <source>
        <dbReference type="Proteomes" id="UP000001555"/>
    </source>
</evidence>
<dbReference type="VEuPathDB" id="VectorBase:ISCW005029"/>
<name>B7PG47_IXOSC</name>
<keyword evidence="3" id="KW-1185">Reference proteome</keyword>
<accession>B7PG47</accession>
<dbReference type="VEuPathDB" id="VectorBase:ISCI005029"/>
<gene>
    <name evidence="1" type="ORF">IscW_ISCW005029</name>
</gene>
<organism>
    <name type="scientific">Ixodes scapularis</name>
    <name type="common">Black-legged tick</name>
    <name type="synonym">Deer tick</name>
    <dbReference type="NCBI Taxonomy" id="6945"/>
    <lineage>
        <taxon>Eukaryota</taxon>
        <taxon>Metazoa</taxon>
        <taxon>Ecdysozoa</taxon>
        <taxon>Arthropoda</taxon>
        <taxon>Chelicerata</taxon>
        <taxon>Arachnida</taxon>
        <taxon>Acari</taxon>
        <taxon>Parasitiformes</taxon>
        <taxon>Ixodida</taxon>
        <taxon>Ixodoidea</taxon>
        <taxon>Ixodidae</taxon>
        <taxon>Ixodinae</taxon>
        <taxon>Ixodes</taxon>
    </lineage>
</organism>
<sequence length="104" mass="11683">MEYEDVEGEQLAMLEVICGVGLTSVGRRGASFGFCLSLAGVVYYVIFTETPLVFSLRLIILLRITLVTYRRGSSCVQTLPRHLENPVFCFFLFGFLRTIGFVDC</sequence>
<dbReference type="EMBL" id="DS706287">
    <property type="protein sequence ID" value="EEC05569.1"/>
    <property type="molecule type" value="Genomic_DNA"/>
</dbReference>
<dbReference type="PaxDb" id="6945-B7PG47"/>
<dbReference type="EMBL" id="ABJB010590330">
    <property type="status" value="NOT_ANNOTATED_CDS"/>
    <property type="molecule type" value="Genomic_DNA"/>
</dbReference>
<dbReference type="EnsemblMetazoa" id="ISCW005029-RA">
    <property type="protein sequence ID" value="ISCW005029-PA"/>
    <property type="gene ID" value="ISCW005029"/>
</dbReference>
<dbReference type="Proteomes" id="UP000001555">
    <property type="component" value="Unassembled WGS sequence"/>
</dbReference>
<dbReference type="InParanoid" id="B7PG47"/>
<dbReference type="AlphaFoldDB" id="B7PG47"/>
<evidence type="ECO:0000313" key="2">
    <source>
        <dbReference type="EnsemblMetazoa" id="ISCW005029-PA"/>
    </source>
</evidence>
<reference evidence="2" key="2">
    <citation type="submission" date="2020-05" db="UniProtKB">
        <authorList>
            <consortium name="EnsemblMetazoa"/>
        </authorList>
    </citation>
    <scope>IDENTIFICATION</scope>
    <source>
        <strain evidence="2">wikel</strain>
    </source>
</reference>
<reference evidence="1 3" key="1">
    <citation type="submission" date="2008-03" db="EMBL/GenBank/DDBJ databases">
        <title>Annotation of Ixodes scapularis.</title>
        <authorList>
            <consortium name="Ixodes scapularis Genome Project Consortium"/>
            <person name="Caler E."/>
            <person name="Hannick L.I."/>
            <person name="Bidwell S."/>
            <person name="Joardar V."/>
            <person name="Thiagarajan M."/>
            <person name="Amedeo P."/>
            <person name="Galinsky K.J."/>
            <person name="Schobel S."/>
            <person name="Inman J."/>
            <person name="Hostetler J."/>
            <person name="Miller J."/>
            <person name="Hammond M."/>
            <person name="Megy K."/>
            <person name="Lawson D."/>
            <person name="Kodira C."/>
            <person name="Sutton G."/>
            <person name="Meyer J."/>
            <person name="Hill C.A."/>
            <person name="Birren B."/>
            <person name="Nene V."/>
            <person name="Collins F."/>
            <person name="Alarcon-Chaidez F."/>
            <person name="Wikel S."/>
            <person name="Strausberg R."/>
        </authorList>
    </citation>
    <scope>NUCLEOTIDE SEQUENCE [LARGE SCALE GENOMIC DNA]</scope>
    <source>
        <strain evidence="3">Wikel</strain>
        <strain evidence="1">Wikel colony</strain>
    </source>
</reference>
<dbReference type="HOGENOM" id="CLU_2252949_0_0_1"/>